<organism evidence="9">
    <name type="scientific">Pseudomonas aeruginosa</name>
    <dbReference type="NCBI Taxonomy" id="287"/>
    <lineage>
        <taxon>Bacteria</taxon>
        <taxon>Pseudomonadati</taxon>
        <taxon>Pseudomonadota</taxon>
        <taxon>Gammaproteobacteria</taxon>
        <taxon>Pseudomonadales</taxon>
        <taxon>Pseudomonadaceae</taxon>
        <taxon>Pseudomonas</taxon>
    </lineage>
</organism>
<dbReference type="EMBL" id="LR700248">
    <property type="protein sequence ID" value="VVH80181.1"/>
    <property type="molecule type" value="Genomic_DNA"/>
</dbReference>
<dbReference type="Pfam" id="PF01266">
    <property type="entry name" value="DAO"/>
    <property type="match status" value="1"/>
</dbReference>
<comment type="catalytic activity">
    <reaction evidence="4">
        <text>trans-4-hydroxy-L-proline = cis-4-hydroxy-D-proline</text>
        <dbReference type="Rhea" id="RHEA:21152"/>
        <dbReference type="ChEBI" id="CHEBI:57690"/>
        <dbReference type="ChEBI" id="CHEBI:58375"/>
        <dbReference type="EC" id="5.1.1.8"/>
    </reaction>
</comment>
<feature type="domain" description="FAD dependent oxidoreductase" evidence="8">
    <location>
        <begin position="333"/>
        <end position="656"/>
    </location>
</feature>
<comment type="similarity">
    <text evidence="1">Belongs to the proline racemase family.</text>
</comment>
<dbReference type="AlphaFoldDB" id="A0A5E5QW28"/>
<protein>
    <recommendedName>
        <fullName evidence="6">4-hydroxyproline 2-epimerase</fullName>
        <ecNumber evidence="5">5.1.1.8</ecNumber>
    </recommendedName>
</protein>
<dbReference type="NCBIfam" id="NF010577">
    <property type="entry name" value="PRK13970.1"/>
    <property type="match status" value="1"/>
</dbReference>
<dbReference type="SFLD" id="SFLDS00028">
    <property type="entry name" value="Proline_Racemase"/>
    <property type="match status" value="1"/>
</dbReference>
<evidence type="ECO:0000256" key="6">
    <source>
        <dbReference type="ARBA" id="ARBA00067395"/>
    </source>
</evidence>
<keyword evidence="3 9" id="KW-0413">Isomerase</keyword>
<dbReference type="GO" id="GO:0047580">
    <property type="term" value="F:4-hydroxyproline epimerase activity"/>
    <property type="evidence" value="ECO:0007669"/>
    <property type="project" value="UniProtKB-EC"/>
</dbReference>
<reference evidence="9" key="1">
    <citation type="submission" date="2019-09" db="EMBL/GenBank/DDBJ databases">
        <authorList>
            <person name="Gross C."/>
            <person name="Bohn E."/>
        </authorList>
    </citation>
    <scope>NUCLEOTIDE SEQUENCE</scope>
    <source>
        <strain evidence="9">ID40</strain>
    </source>
</reference>
<dbReference type="FunFam" id="3.10.310.10:FF:000012">
    <property type="entry name" value="4-hydroxyproline 2-epimerase"/>
    <property type="match status" value="1"/>
</dbReference>
<dbReference type="PANTHER" id="PTHR33442:SF1">
    <property type="entry name" value="TRANS-3-HYDROXY-L-PROLINE DEHYDRATASE"/>
    <property type="match status" value="1"/>
</dbReference>
<evidence type="ECO:0000256" key="3">
    <source>
        <dbReference type="ARBA" id="ARBA00023235"/>
    </source>
</evidence>
<evidence type="ECO:0000256" key="4">
    <source>
        <dbReference type="ARBA" id="ARBA00035826"/>
    </source>
</evidence>
<evidence type="ECO:0000313" key="9">
    <source>
        <dbReference type="EMBL" id="VVH80181.1"/>
    </source>
</evidence>
<sequence length="684" mass="72812">MQRIRIIDSHTGGEPTRLVIGGFPDLGQGDMAERRRLLGERHDAWRAACILEPRGSDVLVGALLCAPVDPEACAGVIFFNNSGYLGMCGHGTIGLVASLAHLGRIGPGVHRIETPVGEVEATLHEDGSVSVRNVPAYRYRRQVSVEVPGIGRVSGDIAWGGNWFFLVAGHGQRIAGDNLDALTAYTVAVQQALEDQGIRGEDGGAIDHIELFADDPHADSRNFVLCPGKAYDRSPCGTGTSAKLACLAADGKLLPGQPWRQASVIGSQFEGVTNGSTASPAGASCRPSAAAPTSARKPPCCWRTTIRSPGASAGERRGHRGRRRHRRQRLRPELARRGLDVLVLDSRRGGATAVGMGHLVAMDDNPAELALSDYSIQAWRTWAADLPEDCAYRNCGTLWLAADAAELAEAERKRQALLAAGVACEMLDAARLRDLEPVLRPGLAGALKVPGDGILYAPNAARWLLERAGPRLRRLHAEVSEVDGSRLRLADGRWLSAEALVLANGIHAGELCAELPIRPKKGHLLITDRYPGTLRHQLVELGYVSSAHASSGTSVAFNAQPRPTGQVFLGSSRQFDTLDPQVEGPVLARMLRRALDYLPGLAGLNAIRAWTGFRAATPDGLPLLGEHPAQPGLWLAVGHEGLGVTTAPGSARLLAAQLFGETPPLDATPYLPQRFLSSSGSARP</sequence>
<dbReference type="InterPro" id="IPR006076">
    <property type="entry name" value="FAD-dep_OxRdtase"/>
</dbReference>
<evidence type="ECO:0000256" key="1">
    <source>
        <dbReference type="ARBA" id="ARBA00007529"/>
    </source>
</evidence>
<keyword evidence="2" id="KW-0560">Oxidoreductase</keyword>
<evidence type="ECO:0000256" key="7">
    <source>
        <dbReference type="SAM" id="MobiDB-lite"/>
    </source>
</evidence>
<dbReference type="Gene3D" id="3.30.9.10">
    <property type="entry name" value="D-Amino Acid Oxidase, subunit A, domain 2"/>
    <property type="match status" value="1"/>
</dbReference>
<gene>
    <name evidence="9" type="ORF">TUEID40_01336</name>
</gene>
<proteinExistence type="inferred from homology"/>
<accession>A0A5E5QW28</accession>
<dbReference type="Pfam" id="PF05544">
    <property type="entry name" value="Pro_racemase"/>
    <property type="match status" value="1"/>
</dbReference>
<dbReference type="GO" id="GO:0016491">
    <property type="term" value="F:oxidoreductase activity"/>
    <property type="evidence" value="ECO:0007669"/>
    <property type="project" value="UniProtKB-KW"/>
</dbReference>
<dbReference type="SUPFAM" id="SSF51905">
    <property type="entry name" value="FAD/NAD(P)-binding domain"/>
    <property type="match status" value="1"/>
</dbReference>
<name>A0A5E5QW28_PSEAI</name>
<dbReference type="SUPFAM" id="SSF54373">
    <property type="entry name" value="FAD-linked reductases, C-terminal domain"/>
    <property type="match status" value="1"/>
</dbReference>
<dbReference type="Gene3D" id="3.10.310.10">
    <property type="entry name" value="Diaminopimelate Epimerase, Chain A, domain 1"/>
    <property type="match status" value="2"/>
</dbReference>
<evidence type="ECO:0000256" key="2">
    <source>
        <dbReference type="ARBA" id="ARBA00023002"/>
    </source>
</evidence>
<dbReference type="InterPro" id="IPR036188">
    <property type="entry name" value="FAD/NAD-bd_sf"/>
</dbReference>
<dbReference type="Gene3D" id="3.50.50.60">
    <property type="entry name" value="FAD/NAD(P)-binding domain"/>
    <property type="match status" value="1"/>
</dbReference>
<feature type="compositionally biased region" description="Basic residues" evidence="7">
    <location>
        <begin position="317"/>
        <end position="329"/>
    </location>
</feature>
<dbReference type="SUPFAM" id="SSF54506">
    <property type="entry name" value="Diaminopimelate epimerase-like"/>
    <property type="match status" value="1"/>
</dbReference>
<evidence type="ECO:0000256" key="5">
    <source>
        <dbReference type="ARBA" id="ARBA00039135"/>
    </source>
</evidence>
<dbReference type="InterPro" id="IPR008794">
    <property type="entry name" value="Pro_racemase_fam"/>
</dbReference>
<feature type="region of interest" description="Disordered" evidence="7">
    <location>
        <begin position="275"/>
        <end position="330"/>
    </location>
</feature>
<evidence type="ECO:0000259" key="8">
    <source>
        <dbReference type="Pfam" id="PF01266"/>
    </source>
</evidence>
<dbReference type="EC" id="5.1.1.8" evidence="5"/>
<dbReference type="PANTHER" id="PTHR33442">
    <property type="entry name" value="TRANS-3-HYDROXY-L-PROLINE DEHYDRATASE"/>
    <property type="match status" value="1"/>
</dbReference>